<evidence type="ECO:0000313" key="3">
    <source>
        <dbReference type="Proteomes" id="UP001459277"/>
    </source>
</evidence>
<reference evidence="2 3" key="1">
    <citation type="submission" date="2024-01" db="EMBL/GenBank/DDBJ databases">
        <title>A telomere-to-telomere, gap-free genome of sweet tea (Lithocarpus litseifolius).</title>
        <authorList>
            <person name="Zhou J."/>
        </authorList>
    </citation>
    <scope>NUCLEOTIDE SEQUENCE [LARGE SCALE GENOMIC DNA]</scope>
    <source>
        <strain evidence="2">Zhou-2022a</strain>
        <tissue evidence="2">Leaf</tissue>
    </source>
</reference>
<dbReference type="AlphaFoldDB" id="A0AAW2C5G1"/>
<accession>A0AAW2C5G1</accession>
<feature type="compositionally biased region" description="Low complexity" evidence="1">
    <location>
        <begin position="110"/>
        <end position="127"/>
    </location>
</feature>
<feature type="compositionally biased region" description="Acidic residues" evidence="1">
    <location>
        <begin position="187"/>
        <end position="202"/>
    </location>
</feature>
<dbReference type="EMBL" id="JAZDWU010000008">
    <property type="protein sequence ID" value="KAK9992921.1"/>
    <property type="molecule type" value="Genomic_DNA"/>
</dbReference>
<sequence>MLIQEFYSNMHGFDYSVPPFVTRVRGTRIVVTQDIVYDVLHVPRVEHPDYLGCDVCLLDTPDKLIFSSAITRLLRHFSVPFPVSDHFFVMGAIDAATIKQNEAQFRSRRSGSAALPTTSAPSTSAPFSSAGGVTLDAIMAQLQHMDAHLDMLTDELCQVNTCVGHIARRQACLGGFIESPYPPPAASDDDESNDNDDEDDGDASSSNIDKMST</sequence>
<evidence type="ECO:0000256" key="1">
    <source>
        <dbReference type="SAM" id="MobiDB-lite"/>
    </source>
</evidence>
<gene>
    <name evidence="2" type="ORF">SO802_022624</name>
</gene>
<feature type="region of interest" description="Disordered" evidence="1">
    <location>
        <begin position="178"/>
        <end position="213"/>
    </location>
</feature>
<comment type="caution">
    <text evidence="2">The sequence shown here is derived from an EMBL/GenBank/DDBJ whole genome shotgun (WGS) entry which is preliminary data.</text>
</comment>
<keyword evidence="3" id="KW-1185">Reference proteome</keyword>
<protein>
    <submittedName>
        <fullName evidence="2">Uncharacterized protein</fullName>
    </submittedName>
</protein>
<feature type="region of interest" description="Disordered" evidence="1">
    <location>
        <begin position="106"/>
        <end position="127"/>
    </location>
</feature>
<proteinExistence type="predicted"/>
<dbReference type="Proteomes" id="UP001459277">
    <property type="component" value="Unassembled WGS sequence"/>
</dbReference>
<organism evidence="2 3">
    <name type="scientific">Lithocarpus litseifolius</name>
    <dbReference type="NCBI Taxonomy" id="425828"/>
    <lineage>
        <taxon>Eukaryota</taxon>
        <taxon>Viridiplantae</taxon>
        <taxon>Streptophyta</taxon>
        <taxon>Embryophyta</taxon>
        <taxon>Tracheophyta</taxon>
        <taxon>Spermatophyta</taxon>
        <taxon>Magnoliopsida</taxon>
        <taxon>eudicotyledons</taxon>
        <taxon>Gunneridae</taxon>
        <taxon>Pentapetalae</taxon>
        <taxon>rosids</taxon>
        <taxon>fabids</taxon>
        <taxon>Fagales</taxon>
        <taxon>Fagaceae</taxon>
        <taxon>Lithocarpus</taxon>
    </lineage>
</organism>
<name>A0AAW2C5G1_9ROSI</name>
<evidence type="ECO:0000313" key="2">
    <source>
        <dbReference type="EMBL" id="KAK9992921.1"/>
    </source>
</evidence>